<dbReference type="InterPro" id="IPR007330">
    <property type="entry name" value="MIT_dom"/>
</dbReference>
<dbReference type="SMART" id="SM00745">
    <property type="entry name" value="MIT"/>
    <property type="match status" value="1"/>
</dbReference>
<dbReference type="EMBL" id="CAIIXF020000002">
    <property type="protein sequence ID" value="CAH1776800.1"/>
    <property type="molecule type" value="Genomic_DNA"/>
</dbReference>
<dbReference type="Pfam" id="PF04212">
    <property type="entry name" value="MIT"/>
    <property type="match status" value="1"/>
</dbReference>
<dbReference type="PANTHER" id="PTHR21222:SF1">
    <property type="entry name" value="MIT DOMAIN-CONTAINING PROTEIN 1"/>
    <property type="match status" value="1"/>
</dbReference>
<dbReference type="Proteomes" id="UP000749559">
    <property type="component" value="Unassembled WGS sequence"/>
</dbReference>
<dbReference type="InterPro" id="IPR038113">
    <property type="entry name" value="MITD1_C_sf"/>
</dbReference>
<sequence>MTSKVPGQESAAIGLLSRAVQLDTAKRFTEAIVCYQEGIQLLLDVMKVTQEESKRQAMRQKVEEYMVRAEKLKTHIEEEKQSGRYHEQILIKNDSTGHSYERLISRFIDGDLTLVEVEDPYIRSNHQIYNFLRFCEVLIKAKHNHNLQRIILTTGKDGNNPNSTQAHNDQKRKLDELAANLLTYQVQLQVQYKDNLHDREIRFDNGWIIKVGRGLDYFKATNGKFVIGFCDFDLRKCHETTVDIFHKKHTNTKYDCG</sequence>
<dbReference type="AlphaFoldDB" id="A0A8J1TF74"/>
<organism evidence="1 2">
    <name type="scientific">Owenia fusiformis</name>
    <name type="common">Polychaete worm</name>
    <dbReference type="NCBI Taxonomy" id="6347"/>
    <lineage>
        <taxon>Eukaryota</taxon>
        <taxon>Metazoa</taxon>
        <taxon>Spiralia</taxon>
        <taxon>Lophotrochozoa</taxon>
        <taxon>Annelida</taxon>
        <taxon>Polychaeta</taxon>
        <taxon>Sedentaria</taxon>
        <taxon>Canalipalpata</taxon>
        <taxon>Sabellida</taxon>
        <taxon>Oweniida</taxon>
        <taxon>Oweniidae</taxon>
        <taxon>Owenia</taxon>
    </lineage>
</organism>
<dbReference type="OrthoDB" id="19553at2759"/>
<dbReference type="InterPro" id="IPR052817">
    <property type="entry name" value="MIT_domain_contain_protein1"/>
</dbReference>
<dbReference type="Gene3D" id="3.30.870.30">
    <property type="entry name" value="MITD, C-terminal phospholipase D-like domain"/>
    <property type="match status" value="1"/>
</dbReference>
<comment type="caution">
    <text evidence="1">The sequence shown here is derived from an EMBL/GenBank/DDBJ whole genome shotgun (WGS) entry which is preliminary data.</text>
</comment>
<dbReference type="PANTHER" id="PTHR21222">
    <property type="entry name" value="MIT DOMAIN-CONTAINING PROTEIN 1"/>
    <property type="match status" value="1"/>
</dbReference>
<evidence type="ECO:0000313" key="1">
    <source>
        <dbReference type="EMBL" id="CAH1776800.1"/>
    </source>
</evidence>
<keyword evidence="2" id="KW-1185">Reference proteome</keyword>
<dbReference type="SUPFAM" id="SSF116846">
    <property type="entry name" value="MIT domain"/>
    <property type="match status" value="1"/>
</dbReference>
<accession>A0A8J1TF74</accession>
<protein>
    <submittedName>
        <fullName evidence="1">Uncharacterized protein</fullName>
    </submittedName>
</protein>
<gene>
    <name evidence="1" type="ORF">OFUS_LOCUS3936</name>
</gene>
<evidence type="ECO:0000313" key="2">
    <source>
        <dbReference type="Proteomes" id="UP000749559"/>
    </source>
</evidence>
<reference evidence="1" key="1">
    <citation type="submission" date="2022-03" db="EMBL/GenBank/DDBJ databases">
        <authorList>
            <person name="Martin C."/>
        </authorList>
    </citation>
    <scope>NUCLEOTIDE SEQUENCE</scope>
</reference>
<dbReference type="Pfam" id="PF16565">
    <property type="entry name" value="MIT_C"/>
    <property type="match status" value="1"/>
</dbReference>
<dbReference type="InterPro" id="IPR036181">
    <property type="entry name" value="MIT_dom_sf"/>
</dbReference>
<dbReference type="Gene3D" id="1.20.58.80">
    <property type="entry name" value="Phosphotransferase system, lactose/cellobiose-type IIA subunit"/>
    <property type="match status" value="1"/>
</dbReference>
<dbReference type="InterPro" id="IPR032341">
    <property type="entry name" value="MITD1_C"/>
</dbReference>
<proteinExistence type="predicted"/>
<name>A0A8J1TF74_OWEFU</name>